<dbReference type="PROSITE" id="PS50846">
    <property type="entry name" value="HMA_2"/>
    <property type="match status" value="2"/>
</dbReference>
<keyword evidence="10" id="KW-0187">Copper transport</keyword>
<dbReference type="PRINTS" id="PR00119">
    <property type="entry name" value="CATATPASE"/>
</dbReference>
<name>A0A0M2NHC2_9FIRM</name>
<comment type="catalytic activity">
    <reaction evidence="20">
        <text>Cu(+)(in) + ATP + H2O = Cu(+)(out) + ADP + phosphate + H(+)</text>
        <dbReference type="Rhea" id="RHEA:25792"/>
        <dbReference type="ChEBI" id="CHEBI:15377"/>
        <dbReference type="ChEBI" id="CHEBI:15378"/>
        <dbReference type="ChEBI" id="CHEBI:30616"/>
        <dbReference type="ChEBI" id="CHEBI:43474"/>
        <dbReference type="ChEBI" id="CHEBI:49552"/>
        <dbReference type="ChEBI" id="CHEBI:456216"/>
        <dbReference type="EC" id="7.2.2.8"/>
    </reaction>
</comment>
<comment type="caution">
    <text evidence="23">The sequence shown here is derived from an EMBL/GenBank/DDBJ whole genome shotgun (WGS) entry which is preliminary data.</text>
</comment>
<dbReference type="InterPro" id="IPR059000">
    <property type="entry name" value="ATPase_P-type_domA"/>
</dbReference>
<feature type="transmembrane region" description="Helical" evidence="21">
    <location>
        <begin position="358"/>
        <end position="380"/>
    </location>
</feature>
<keyword evidence="7 21" id="KW-0479">Metal-binding</keyword>
<keyword evidence="5" id="KW-0813">Transport</keyword>
<dbReference type="Pfam" id="PF00403">
    <property type="entry name" value="HMA"/>
    <property type="match status" value="2"/>
</dbReference>
<evidence type="ECO:0000256" key="6">
    <source>
        <dbReference type="ARBA" id="ARBA00022692"/>
    </source>
</evidence>
<feature type="transmembrane region" description="Helical" evidence="21">
    <location>
        <begin position="168"/>
        <end position="187"/>
    </location>
</feature>
<dbReference type="Pfam" id="PF00702">
    <property type="entry name" value="Hydrolase"/>
    <property type="match status" value="1"/>
</dbReference>
<evidence type="ECO:0000256" key="11">
    <source>
        <dbReference type="ARBA" id="ARBA00022840"/>
    </source>
</evidence>
<accession>A0A0M2NHC2</accession>
<dbReference type="InterPro" id="IPR006121">
    <property type="entry name" value="HMA_dom"/>
</dbReference>
<dbReference type="InterPro" id="IPR023299">
    <property type="entry name" value="ATPase_P-typ_cyto_dom_N"/>
</dbReference>
<dbReference type="GO" id="GO:0005507">
    <property type="term" value="F:copper ion binding"/>
    <property type="evidence" value="ECO:0007669"/>
    <property type="project" value="InterPro"/>
</dbReference>
<dbReference type="InterPro" id="IPR036163">
    <property type="entry name" value="HMA_dom_sf"/>
</dbReference>
<dbReference type="SUPFAM" id="SSF81665">
    <property type="entry name" value="Calcium ATPase, transmembrane domain M"/>
    <property type="match status" value="1"/>
</dbReference>
<evidence type="ECO:0000256" key="21">
    <source>
        <dbReference type="RuleBase" id="RU362081"/>
    </source>
</evidence>
<dbReference type="STRING" id="270498.CHK_2706"/>
<dbReference type="SFLD" id="SFLDG00002">
    <property type="entry name" value="C1.7:_P-type_atpase_like"/>
    <property type="match status" value="1"/>
</dbReference>
<sequence length="848" mass="89623">MQKTMFDITGMTCSACSARVEKTVAAMDGVSSVSVNLLSNHMSVTYDENVVTADDIIKAVEGAGYGASSRSAARKGEQPKPADIAKQEMQSMKRRLIVSAVFTIPLFYIAMGEMLGWPLPGFLSGMENAMVYAFTQFLLVLPVLFVNYKYFALGFKNLWKRSPNMDSLIALGSGAAFGYGIYAIYKIAGALGTGDMAVVHQFSMDLYFESSAMILTLITLGKFFEARAKGRTSDAIAKLMDLAPKKAIVLKDGKEQEIPVDDVAHGDILIVRAGSTVPVDGVITQGYSSVDESAITGESLPVDKNVGDKVTGGTINKSGYFQMKATAVGENTALAKIIRLVEEATSSKAPIAKMADKISGIFVPVVMLVALGAFILWLALGLHFETALSIGISVLVISCPCALGLATPTAIMVGTGRGAANGILVKSAESLEITHSIDTVVLDKTGTVTEGKPVVTDLVTNGGEKAQLLSVAASLEKMSGHPLAEPIVSEAENKGAAFEAVEDYRLIPGQGIVGKINGIPCYAGNRKLMEESGVDIKSSAATAESLANEGKTPLYIAQGNQLLGLIAVADTVKPTSRQAIAELRRMGIDVIMLTGDNARTAEAIRKQVGLQKVIAEVVPEDKEREVRRLQQEGRKVAMVGDGINDAPALARADTGIAIGAGTDIAIESADIVLMKSDLMDVPAAIQLSRAVMRNIKQNLFWAFIYNTIGIPVAAGALYGAFGILLNPMIAAAAMSFSSVSVVLNALRLRFFKPKLHNTDKTDEIPVINNHNNKKELAKMEKTIKIEGMSCGHCSAAVTKALESVPGVSDVNVDLESKSATLKVLDGAASDGALRKAVEDAGYEVTGIA</sequence>
<dbReference type="NCBIfam" id="TIGR01525">
    <property type="entry name" value="ATPase-IB_hvy"/>
    <property type="match status" value="1"/>
</dbReference>
<feature type="transmembrane region" description="Helical" evidence="21">
    <location>
        <begin position="699"/>
        <end position="721"/>
    </location>
</feature>
<dbReference type="GO" id="GO:0055070">
    <property type="term" value="P:copper ion homeostasis"/>
    <property type="evidence" value="ECO:0007669"/>
    <property type="project" value="TreeGrafter"/>
</dbReference>
<dbReference type="PROSITE" id="PS01047">
    <property type="entry name" value="HMA_1"/>
    <property type="match status" value="2"/>
</dbReference>
<evidence type="ECO:0000256" key="17">
    <source>
        <dbReference type="ARBA" id="ARBA00023136"/>
    </source>
</evidence>
<evidence type="ECO:0000256" key="13">
    <source>
        <dbReference type="ARBA" id="ARBA00022967"/>
    </source>
</evidence>
<dbReference type="AlphaFoldDB" id="A0A0M2NHC2"/>
<dbReference type="InterPro" id="IPR001757">
    <property type="entry name" value="P_typ_ATPase"/>
</dbReference>
<evidence type="ECO:0000256" key="4">
    <source>
        <dbReference type="ARBA" id="ARBA00015102"/>
    </source>
</evidence>
<evidence type="ECO:0000256" key="8">
    <source>
        <dbReference type="ARBA" id="ARBA00022737"/>
    </source>
</evidence>
<dbReference type="SFLD" id="SFLDF00027">
    <property type="entry name" value="p-type_atpase"/>
    <property type="match status" value="1"/>
</dbReference>
<dbReference type="GO" id="GO:0005886">
    <property type="term" value="C:plasma membrane"/>
    <property type="evidence" value="ECO:0007669"/>
    <property type="project" value="UniProtKB-SubCell"/>
</dbReference>
<keyword evidence="16" id="KW-0406">Ion transport</keyword>
<feature type="domain" description="HMA" evidence="22">
    <location>
        <begin position="2"/>
        <end position="68"/>
    </location>
</feature>
<evidence type="ECO:0000256" key="10">
    <source>
        <dbReference type="ARBA" id="ARBA00022796"/>
    </source>
</evidence>
<evidence type="ECO:0000256" key="7">
    <source>
        <dbReference type="ARBA" id="ARBA00022723"/>
    </source>
</evidence>
<dbReference type="Gene3D" id="3.40.1110.10">
    <property type="entry name" value="Calcium-transporting ATPase, cytoplasmic domain N"/>
    <property type="match status" value="1"/>
</dbReference>
<dbReference type="EC" id="7.2.2.8" evidence="3"/>
<evidence type="ECO:0000256" key="3">
    <source>
        <dbReference type="ARBA" id="ARBA00012517"/>
    </source>
</evidence>
<evidence type="ECO:0000256" key="2">
    <source>
        <dbReference type="ARBA" id="ARBA00006024"/>
    </source>
</evidence>
<dbReference type="GO" id="GO:0140581">
    <property type="term" value="F:P-type monovalent copper transporter activity"/>
    <property type="evidence" value="ECO:0007669"/>
    <property type="project" value="UniProtKB-EC"/>
</dbReference>
<evidence type="ECO:0000256" key="12">
    <source>
        <dbReference type="ARBA" id="ARBA00022842"/>
    </source>
</evidence>
<dbReference type="InterPro" id="IPR044492">
    <property type="entry name" value="P_typ_ATPase_HD_dom"/>
</dbReference>
<dbReference type="SUPFAM" id="SSF56784">
    <property type="entry name" value="HAD-like"/>
    <property type="match status" value="1"/>
</dbReference>
<keyword evidence="9 21" id="KW-0547">Nucleotide-binding</keyword>
<keyword evidence="23" id="KW-0378">Hydrolase</keyword>
<evidence type="ECO:0000256" key="9">
    <source>
        <dbReference type="ARBA" id="ARBA00022741"/>
    </source>
</evidence>
<dbReference type="InterPro" id="IPR023298">
    <property type="entry name" value="ATPase_P-typ_TM_dom_sf"/>
</dbReference>
<dbReference type="GO" id="GO:0043682">
    <property type="term" value="F:P-type divalent copper transporter activity"/>
    <property type="evidence" value="ECO:0007669"/>
    <property type="project" value="TreeGrafter"/>
</dbReference>
<evidence type="ECO:0000256" key="16">
    <source>
        <dbReference type="ARBA" id="ARBA00023065"/>
    </source>
</evidence>
<evidence type="ECO:0000313" key="23">
    <source>
        <dbReference type="EMBL" id="KKI49822.1"/>
    </source>
</evidence>
<dbReference type="NCBIfam" id="TIGR01511">
    <property type="entry name" value="ATPase-IB1_Cu"/>
    <property type="match status" value="1"/>
</dbReference>
<dbReference type="FunFam" id="3.40.50.1000:FF:000031">
    <property type="entry name" value="Probable copper-transporting ATPase HMA5"/>
    <property type="match status" value="1"/>
</dbReference>
<keyword evidence="6 21" id="KW-0812">Transmembrane</keyword>
<dbReference type="InterPro" id="IPR023214">
    <property type="entry name" value="HAD_sf"/>
</dbReference>
<dbReference type="Gene3D" id="3.40.50.1000">
    <property type="entry name" value="HAD superfamily/HAD-like"/>
    <property type="match status" value="1"/>
</dbReference>
<proteinExistence type="inferred from homology"/>
<dbReference type="NCBIfam" id="TIGR00003">
    <property type="entry name" value="copper ion binding protein"/>
    <property type="match status" value="2"/>
</dbReference>
<feature type="transmembrane region" description="Helical" evidence="21">
    <location>
        <begin position="96"/>
        <end position="117"/>
    </location>
</feature>
<evidence type="ECO:0000313" key="24">
    <source>
        <dbReference type="Proteomes" id="UP000034076"/>
    </source>
</evidence>
<dbReference type="InterPro" id="IPR036412">
    <property type="entry name" value="HAD-like_sf"/>
</dbReference>
<dbReference type="EMBL" id="LAYJ01000117">
    <property type="protein sequence ID" value="KKI49822.1"/>
    <property type="molecule type" value="Genomic_DNA"/>
</dbReference>
<keyword evidence="14 21" id="KW-1133">Transmembrane helix</keyword>
<keyword evidence="8" id="KW-0677">Repeat</keyword>
<evidence type="ECO:0000259" key="22">
    <source>
        <dbReference type="PROSITE" id="PS50846"/>
    </source>
</evidence>
<evidence type="ECO:0000256" key="1">
    <source>
        <dbReference type="ARBA" id="ARBA00004651"/>
    </source>
</evidence>
<keyword evidence="21" id="KW-1003">Cell membrane</keyword>
<dbReference type="RefSeq" id="WP_046444510.1">
    <property type="nucleotide sequence ID" value="NZ_LAYJ01000117.1"/>
</dbReference>
<feature type="domain" description="HMA" evidence="22">
    <location>
        <begin position="779"/>
        <end position="845"/>
    </location>
</feature>
<dbReference type="Pfam" id="PF00122">
    <property type="entry name" value="E1-E2_ATPase"/>
    <property type="match status" value="1"/>
</dbReference>
<evidence type="ECO:0000256" key="15">
    <source>
        <dbReference type="ARBA" id="ARBA00023008"/>
    </source>
</evidence>
<feature type="transmembrane region" description="Helical" evidence="21">
    <location>
        <begin position="727"/>
        <end position="746"/>
    </location>
</feature>
<gene>
    <name evidence="23" type="ORF">CHK_2706</name>
</gene>
<dbReference type="CDD" id="cd00371">
    <property type="entry name" value="HMA"/>
    <property type="match status" value="2"/>
</dbReference>
<evidence type="ECO:0000256" key="19">
    <source>
        <dbReference type="ARBA" id="ARBA00033239"/>
    </source>
</evidence>
<reference evidence="23 24" key="1">
    <citation type="submission" date="2015-04" db="EMBL/GenBank/DDBJ databases">
        <title>Draft genome sequence of bacteremic isolate Catabacter hongkongensis type strain HKU16T.</title>
        <authorList>
            <person name="Lau S.K."/>
            <person name="Teng J.L."/>
            <person name="Huang Y."/>
            <person name="Curreem S.O."/>
            <person name="Tsui S.K."/>
            <person name="Woo P.C."/>
        </authorList>
    </citation>
    <scope>NUCLEOTIDE SEQUENCE [LARGE SCALE GENOMIC DNA]</scope>
    <source>
        <strain evidence="23 24">HKU16</strain>
    </source>
</reference>
<dbReference type="PANTHER" id="PTHR43520">
    <property type="entry name" value="ATP7, ISOFORM B"/>
    <property type="match status" value="1"/>
</dbReference>
<dbReference type="Gene3D" id="2.70.150.10">
    <property type="entry name" value="Calcium-transporting ATPase, cytoplasmic transduction domain A"/>
    <property type="match status" value="1"/>
</dbReference>
<dbReference type="FunFam" id="3.30.70.100:FF:000001">
    <property type="entry name" value="ATPase copper transporting beta"/>
    <property type="match status" value="1"/>
</dbReference>
<keyword evidence="12" id="KW-0460">Magnesium</keyword>
<keyword evidence="17 21" id="KW-0472">Membrane</keyword>
<comment type="similarity">
    <text evidence="2 21">Belongs to the cation transport ATPase (P-type) (TC 3.A.3) family. Type IB subfamily.</text>
</comment>
<dbReference type="PROSITE" id="PS00154">
    <property type="entry name" value="ATPASE_E1_E2"/>
    <property type="match status" value="1"/>
</dbReference>
<dbReference type="OrthoDB" id="9813266at2"/>
<feature type="transmembrane region" description="Helical" evidence="21">
    <location>
        <begin position="129"/>
        <end position="148"/>
    </location>
</feature>
<dbReference type="SUPFAM" id="SSF81653">
    <property type="entry name" value="Calcium ATPase, transduction domain A"/>
    <property type="match status" value="1"/>
</dbReference>
<dbReference type="Proteomes" id="UP000034076">
    <property type="component" value="Unassembled WGS sequence"/>
</dbReference>
<comment type="subcellular location">
    <subcellularLocation>
        <location evidence="1">Cell membrane</location>
        <topology evidence="1">Multi-pass membrane protein</topology>
    </subcellularLocation>
</comment>
<dbReference type="SFLD" id="SFLDS00003">
    <property type="entry name" value="Haloacid_Dehalogenase"/>
    <property type="match status" value="1"/>
</dbReference>
<keyword evidence="24" id="KW-1185">Reference proteome</keyword>
<feature type="transmembrane region" description="Helical" evidence="21">
    <location>
        <begin position="207"/>
        <end position="224"/>
    </location>
</feature>
<dbReference type="SUPFAM" id="SSF55008">
    <property type="entry name" value="HMA, heavy metal-associated domain"/>
    <property type="match status" value="2"/>
</dbReference>
<protein>
    <recommendedName>
        <fullName evidence="4">Copper-exporting P-type ATPase</fullName>
        <ecNumber evidence="3">7.2.2.8</ecNumber>
    </recommendedName>
    <alternativeName>
        <fullName evidence="18">Copper-exporting P-type ATPase A</fullName>
    </alternativeName>
    <alternativeName>
        <fullName evidence="19">Cu(+)-exporting ATPase</fullName>
    </alternativeName>
</protein>
<feature type="transmembrane region" description="Helical" evidence="21">
    <location>
        <begin position="386"/>
        <end position="407"/>
    </location>
</feature>
<organism evidence="23 24">
    <name type="scientific">Christensenella hongkongensis</name>
    <dbReference type="NCBI Taxonomy" id="270498"/>
    <lineage>
        <taxon>Bacteria</taxon>
        <taxon>Bacillati</taxon>
        <taxon>Bacillota</taxon>
        <taxon>Clostridia</taxon>
        <taxon>Christensenellales</taxon>
        <taxon>Christensenellaceae</taxon>
        <taxon>Christensenella</taxon>
    </lineage>
</organism>
<dbReference type="PANTHER" id="PTHR43520:SF8">
    <property type="entry name" value="P-TYPE CU(+) TRANSPORTER"/>
    <property type="match status" value="1"/>
</dbReference>
<dbReference type="FunFam" id="2.70.150.10:FF:000002">
    <property type="entry name" value="Copper-transporting ATPase 1, putative"/>
    <property type="match status" value="1"/>
</dbReference>
<evidence type="ECO:0000256" key="14">
    <source>
        <dbReference type="ARBA" id="ARBA00022989"/>
    </source>
</evidence>
<dbReference type="InterPro" id="IPR006122">
    <property type="entry name" value="HMA_Cu_ion-bd"/>
</dbReference>
<dbReference type="Gene3D" id="3.30.70.100">
    <property type="match status" value="2"/>
</dbReference>
<evidence type="ECO:0000256" key="5">
    <source>
        <dbReference type="ARBA" id="ARBA00022448"/>
    </source>
</evidence>
<dbReference type="InterPro" id="IPR018303">
    <property type="entry name" value="ATPase_P-typ_P_site"/>
</dbReference>
<dbReference type="PATRIC" id="fig|270498.16.peg.2501"/>
<dbReference type="PRINTS" id="PR00943">
    <property type="entry name" value="CUATPASE"/>
</dbReference>
<keyword evidence="11 21" id="KW-0067">ATP-binding</keyword>
<evidence type="ECO:0000256" key="18">
    <source>
        <dbReference type="ARBA" id="ARBA00029719"/>
    </source>
</evidence>
<evidence type="ECO:0000256" key="20">
    <source>
        <dbReference type="ARBA" id="ARBA00049289"/>
    </source>
</evidence>
<dbReference type="FunFam" id="3.30.70.100:FF:000005">
    <property type="entry name" value="Copper-exporting P-type ATPase A"/>
    <property type="match status" value="1"/>
</dbReference>
<dbReference type="CDD" id="cd02094">
    <property type="entry name" value="P-type_ATPase_Cu-like"/>
    <property type="match status" value="1"/>
</dbReference>
<dbReference type="InterPro" id="IPR027256">
    <property type="entry name" value="P-typ_ATPase_IB"/>
</dbReference>
<dbReference type="InterPro" id="IPR017969">
    <property type="entry name" value="Heavy-metal-associated_CS"/>
</dbReference>
<dbReference type="GO" id="GO:0005524">
    <property type="term" value="F:ATP binding"/>
    <property type="evidence" value="ECO:0007669"/>
    <property type="project" value="UniProtKB-UniRule"/>
</dbReference>
<keyword evidence="13" id="KW-1278">Translocase</keyword>
<keyword evidence="15" id="KW-0186">Copper</keyword>
<dbReference type="InterPro" id="IPR008250">
    <property type="entry name" value="ATPase_P-typ_transduc_dom_A_sf"/>
</dbReference>
<dbReference type="GO" id="GO:0016887">
    <property type="term" value="F:ATP hydrolysis activity"/>
    <property type="evidence" value="ECO:0007669"/>
    <property type="project" value="InterPro"/>
</dbReference>
<dbReference type="NCBIfam" id="TIGR01494">
    <property type="entry name" value="ATPase_P-type"/>
    <property type="match status" value="1"/>
</dbReference>